<dbReference type="AlphaFoldDB" id="A0A1X7LM27"/>
<organism evidence="1 2">
    <name type="scientific">Marivirga sericea</name>
    <dbReference type="NCBI Taxonomy" id="1028"/>
    <lineage>
        <taxon>Bacteria</taxon>
        <taxon>Pseudomonadati</taxon>
        <taxon>Bacteroidota</taxon>
        <taxon>Cytophagia</taxon>
        <taxon>Cytophagales</taxon>
        <taxon>Marivirgaceae</taxon>
        <taxon>Marivirga</taxon>
    </lineage>
</organism>
<dbReference type="Proteomes" id="UP000193804">
    <property type="component" value="Unassembled WGS sequence"/>
</dbReference>
<accession>A0A1X7LM27</accession>
<evidence type="ECO:0000313" key="2">
    <source>
        <dbReference type="Proteomes" id="UP000193804"/>
    </source>
</evidence>
<dbReference type="OrthoDB" id="1422031at2"/>
<name>A0A1X7LM27_9BACT</name>
<gene>
    <name evidence="1" type="ORF">SAMN05661096_04136</name>
</gene>
<dbReference type="EMBL" id="FXAW01000023">
    <property type="protein sequence ID" value="SMG54373.1"/>
    <property type="molecule type" value="Genomic_DNA"/>
</dbReference>
<sequence length="180" mass="20150">MRILKYISILSILLNSCTSNQRQPKADWEYIEVTYDDGWTGGSTVAINKDISFKKCYYEIISSIKNCSCYHSKLSKEQVIQINQLIGALRNSKVDSLYDGRCQDCGGYEIIVQYSDKTIKSSVIGLNKFNNGIDSLGTFVSDLPSSEDKLDSCEVFSSTKHIIPAKIDVGDKIELPPELQ</sequence>
<keyword evidence="2" id="KW-1185">Reference proteome</keyword>
<protein>
    <submittedName>
        <fullName evidence="1">Uncharacterized protein</fullName>
    </submittedName>
</protein>
<evidence type="ECO:0000313" key="1">
    <source>
        <dbReference type="EMBL" id="SMG54373.1"/>
    </source>
</evidence>
<dbReference type="RefSeq" id="WP_085519233.1">
    <property type="nucleotide sequence ID" value="NZ_FXAW01000023.1"/>
</dbReference>
<reference evidence="2" key="1">
    <citation type="submission" date="2017-04" db="EMBL/GenBank/DDBJ databases">
        <authorList>
            <person name="Varghese N."/>
            <person name="Submissions S."/>
        </authorList>
    </citation>
    <scope>NUCLEOTIDE SEQUENCE [LARGE SCALE GENOMIC DNA]</scope>
    <source>
        <strain evidence="2">DSM 4125</strain>
    </source>
</reference>
<proteinExistence type="predicted"/>